<evidence type="ECO:0000256" key="3">
    <source>
        <dbReference type="ARBA" id="ARBA00022517"/>
    </source>
</evidence>
<dbReference type="SMART" id="SM00382">
    <property type="entry name" value="AAA"/>
    <property type="match status" value="2"/>
</dbReference>
<dbReference type="InterPro" id="IPR016484">
    <property type="entry name" value="GTPase_Der"/>
</dbReference>
<feature type="region of interest" description="Disordered" evidence="11">
    <location>
        <begin position="1"/>
        <end position="21"/>
    </location>
</feature>
<organism evidence="13 14">
    <name type="scientific">Pendulispora brunnea</name>
    <dbReference type="NCBI Taxonomy" id="2905690"/>
    <lineage>
        <taxon>Bacteria</taxon>
        <taxon>Pseudomonadati</taxon>
        <taxon>Myxococcota</taxon>
        <taxon>Myxococcia</taxon>
        <taxon>Myxococcales</taxon>
        <taxon>Sorangiineae</taxon>
        <taxon>Pendulisporaceae</taxon>
        <taxon>Pendulispora</taxon>
    </lineage>
</organism>
<dbReference type="Proteomes" id="UP001379533">
    <property type="component" value="Chromosome"/>
</dbReference>
<keyword evidence="5 8" id="KW-0547">Nucleotide-binding</keyword>
<dbReference type="InterPro" id="IPR027417">
    <property type="entry name" value="P-loop_NTPase"/>
</dbReference>
<keyword evidence="14" id="KW-1185">Reference proteome</keyword>
<protein>
    <recommendedName>
        <fullName evidence="2 8">GTPase Der</fullName>
    </recommendedName>
    <alternativeName>
        <fullName evidence="7 8">GTP-binding protein EngA</fullName>
    </alternativeName>
</protein>
<keyword evidence="6 8" id="KW-0342">GTP-binding</keyword>
<dbReference type="InterPro" id="IPR031166">
    <property type="entry name" value="G_ENGA"/>
</dbReference>
<evidence type="ECO:0000256" key="6">
    <source>
        <dbReference type="ARBA" id="ARBA00023134"/>
    </source>
</evidence>
<evidence type="ECO:0000256" key="4">
    <source>
        <dbReference type="ARBA" id="ARBA00022737"/>
    </source>
</evidence>
<evidence type="ECO:0000256" key="1">
    <source>
        <dbReference type="ARBA" id="ARBA00008279"/>
    </source>
</evidence>
<proteinExistence type="inferred from homology"/>
<evidence type="ECO:0000256" key="10">
    <source>
        <dbReference type="RuleBase" id="RU004481"/>
    </source>
</evidence>
<dbReference type="PRINTS" id="PR00326">
    <property type="entry name" value="GTP1OBG"/>
</dbReference>
<feature type="domain" description="EngA-type G" evidence="12">
    <location>
        <begin position="205"/>
        <end position="382"/>
    </location>
</feature>
<dbReference type="GO" id="GO:0016787">
    <property type="term" value="F:hydrolase activity"/>
    <property type="evidence" value="ECO:0007669"/>
    <property type="project" value="UniProtKB-KW"/>
</dbReference>
<evidence type="ECO:0000256" key="5">
    <source>
        <dbReference type="ARBA" id="ARBA00022741"/>
    </source>
</evidence>
<keyword evidence="3 8" id="KW-0690">Ribosome biogenesis</keyword>
<evidence type="ECO:0000256" key="2">
    <source>
        <dbReference type="ARBA" id="ARBA00020953"/>
    </source>
</evidence>
<feature type="binding site" evidence="8">
    <location>
        <begin position="36"/>
        <end position="43"/>
    </location>
    <ligand>
        <name>GTP</name>
        <dbReference type="ChEBI" id="CHEBI:37565"/>
        <label>1</label>
    </ligand>
</feature>
<evidence type="ECO:0000313" key="13">
    <source>
        <dbReference type="EMBL" id="WXA98687.1"/>
    </source>
</evidence>
<dbReference type="Pfam" id="PF01926">
    <property type="entry name" value="MMR_HSR1"/>
    <property type="match status" value="2"/>
</dbReference>
<dbReference type="PIRSF" id="PIRSF006485">
    <property type="entry name" value="GTP-binding_EngA"/>
    <property type="match status" value="1"/>
</dbReference>
<dbReference type="EMBL" id="CP089982">
    <property type="protein sequence ID" value="WXA98687.1"/>
    <property type="molecule type" value="Genomic_DNA"/>
</dbReference>
<comment type="function">
    <text evidence="8 10">GTPase that plays an essential role in the late steps of ribosome biogenesis.</text>
</comment>
<dbReference type="PANTHER" id="PTHR43834:SF6">
    <property type="entry name" value="GTPASE DER"/>
    <property type="match status" value="1"/>
</dbReference>
<dbReference type="Gene3D" id="3.40.50.300">
    <property type="entry name" value="P-loop containing nucleotide triphosphate hydrolases"/>
    <property type="match status" value="2"/>
</dbReference>
<feature type="domain" description="EngA-type G" evidence="12">
    <location>
        <begin position="30"/>
        <end position="194"/>
    </location>
</feature>
<keyword evidence="4 10" id="KW-0677">Repeat</keyword>
<feature type="binding site" evidence="8">
    <location>
        <begin position="211"/>
        <end position="218"/>
    </location>
    <ligand>
        <name>GTP</name>
        <dbReference type="ChEBI" id="CHEBI:37565"/>
        <label>2</label>
    </ligand>
</feature>
<dbReference type="InterPro" id="IPR015946">
    <property type="entry name" value="KH_dom-like_a/b"/>
</dbReference>
<dbReference type="InterPro" id="IPR006073">
    <property type="entry name" value="GTP-bd"/>
</dbReference>
<keyword evidence="13" id="KW-0378">Hydrolase</keyword>
<dbReference type="CDD" id="cd01895">
    <property type="entry name" value="EngA2"/>
    <property type="match status" value="1"/>
</dbReference>
<dbReference type="HAMAP" id="MF_00195">
    <property type="entry name" value="GTPase_Der"/>
    <property type="match status" value="1"/>
</dbReference>
<sequence length="478" mass="52129">MTKHRKSTEGPKATAGGGKSKLPAGLSGLPIVAIVGRPNVGKSTLFNRLARRRIAIVHDEPGVTRDRHYADTSAYGRPYTLIDTGGFDPEDEDPMKAGIAHHVKLAIDEADVIIFLTDATTSLTSADRAAIRLLRVAKKPVFFAANKADSAKVDAEAFELYREGVETVYPVSSLHGRGIGDLEAAVVDAFPPEEETEAPEDDGITRVAIVGRPNAGKSSLVNRVLGEERMLVSDEPGTTRDAIDALVERGDKRYVLIDTAGIRRKGKVAKAESTVEAVSVLHAIRSIERAQVAVLLCDSSEGVAEQDAKILGLAEERSRAIIIALNKSDLVSSKKDMDAIETRAREKLSFAPYAPAVRISAMKGRGLNELFATIDRVKEGFTKRVSTGELNRFFAQVLETRPPPTSGGKAPRLYYITQAETSPPTFVCITNAPDAVHFSYRRFVINQLRKHFGFEGVPIRVFYKAKRRRTRPGEEATE</sequence>
<dbReference type="InterPro" id="IPR003593">
    <property type="entry name" value="AAA+_ATPase"/>
</dbReference>
<comment type="similarity">
    <text evidence="1 8 9 10">Belongs to the TRAFAC class TrmE-Era-EngA-EngB-Septin-like GTPase superfamily. EngA (Der) GTPase family.</text>
</comment>
<dbReference type="PANTHER" id="PTHR43834">
    <property type="entry name" value="GTPASE DER"/>
    <property type="match status" value="1"/>
</dbReference>
<reference evidence="13 14" key="1">
    <citation type="submission" date="2021-12" db="EMBL/GenBank/DDBJ databases">
        <title>Discovery of the Pendulisporaceae a myxobacterial family with distinct sporulation behavior and unique specialized metabolism.</title>
        <authorList>
            <person name="Garcia R."/>
            <person name="Popoff A."/>
            <person name="Bader C.D."/>
            <person name="Loehr J."/>
            <person name="Walesch S."/>
            <person name="Walt C."/>
            <person name="Boldt J."/>
            <person name="Bunk B."/>
            <person name="Haeckl F.J.F.P.J."/>
            <person name="Gunesch A.P."/>
            <person name="Birkelbach J."/>
            <person name="Nuebel U."/>
            <person name="Pietschmann T."/>
            <person name="Bach T."/>
            <person name="Mueller R."/>
        </authorList>
    </citation>
    <scope>NUCLEOTIDE SEQUENCE [LARGE SCALE GENOMIC DNA]</scope>
    <source>
        <strain evidence="13 14">MSr12523</strain>
    </source>
</reference>
<name>A0ABZ2KJ29_9BACT</name>
<feature type="binding site" evidence="8">
    <location>
        <begin position="258"/>
        <end position="262"/>
    </location>
    <ligand>
        <name>GTP</name>
        <dbReference type="ChEBI" id="CHEBI:37565"/>
        <label>2</label>
    </ligand>
</feature>
<feature type="binding site" evidence="8">
    <location>
        <begin position="83"/>
        <end position="87"/>
    </location>
    <ligand>
        <name>GTP</name>
        <dbReference type="ChEBI" id="CHEBI:37565"/>
        <label>1</label>
    </ligand>
</feature>
<gene>
    <name evidence="8 13" type="primary">der</name>
    <name evidence="13" type="ORF">LZC95_17870</name>
</gene>
<evidence type="ECO:0000256" key="11">
    <source>
        <dbReference type="SAM" id="MobiDB-lite"/>
    </source>
</evidence>
<dbReference type="Pfam" id="PF14714">
    <property type="entry name" value="KH_dom-like"/>
    <property type="match status" value="1"/>
</dbReference>
<dbReference type="InterPro" id="IPR032859">
    <property type="entry name" value="KH_dom-like"/>
</dbReference>
<evidence type="ECO:0000259" key="12">
    <source>
        <dbReference type="PROSITE" id="PS51712"/>
    </source>
</evidence>
<evidence type="ECO:0000313" key="14">
    <source>
        <dbReference type="Proteomes" id="UP001379533"/>
    </source>
</evidence>
<evidence type="ECO:0000256" key="7">
    <source>
        <dbReference type="ARBA" id="ARBA00032345"/>
    </source>
</evidence>
<dbReference type="SUPFAM" id="SSF52540">
    <property type="entry name" value="P-loop containing nucleoside triphosphate hydrolases"/>
    <property type="match status" value="2"/>
</dbReference>
<evidence type="ECO:0000256" key="9">
    <source>
        <dbReference type="PROSITE-ProRule" id="PRU01049"/>
    </source>
</evidence>
<feature type="binding site" evidence="8">
    <location>
        <begin position="326"/>
        <end position="329"/>
    </location>
    <ligand>
        <name>GTP</name>
        <dbReference type="ChEBI" id="CHEBI:37565"/>
        <label>2</label>
    </ligand>
</feature>
<evidence type="ECO:0000256" key="8">
    <source>
        <dbReference type="HAMAP-Rule" id="MF_00195"/>
    </source>
</evidence>
<dbReference type="CDD" id="cd01894">
    <property type="entry name" value="EngA1"/>
    <property type="match status" value="1"/>
</dbReference>
<dbReference type="RefSeq" id="WP_394849300.1">
    <property type="nucleotide sequence ID" value="NZ_CP089982.1"/>
</dbReference>
<dbReference type="InterPro" id="IPR005225">
    <property type="entry name" value="Small_GTP-bd"/>
</dbReference>
<dbReference type="NCBIfam" id="TIGR00231">
    <property type="entry name" value="small_GTP"/>
    <property type="match status" value="2"/>
</dbReference>
<dbReference type="Gene3D" id="3.30.300.20">
    <property type="match status" value="1"/>
</dbReference>
<comment type="subunit">
    <text evidence="8">Associates with the 50S ribosomal subunit.</text>
</comment>
<feature type="binding site" evidence="8">
    <location>
        <begin position="146"/>
        <end position="149"/>
    </location>
    <ligand>
        <name>GTP</name>
        <dbReference type="ChEBI" id="CHEBI:37565"/>
        <label>1</label>
    </ligand>
</feature>
<dbReference type="PROSITE" id="PS51712">
    <property type="entry name" value="G_ENGA"/>
    <property type="match status" value="2"/>
</dbReference>
<accession>A0ABZ2KJ29</accession>
<dbReference type="NCBIfam" id="TIGR03594">
    <property type="entry name" value="GTPase_EngA"/>
    <property type="match status" value="1"/>
</dbReference>